<gene>
    <name evidence="2" type="ORF">DL764_000224</name>
</gene>
<dbReference type="Pfam" id="PF10384">
    <property type="entry name" value="Scm3"/>
    <property type="match status" value="1"/>
</dbReference>
<dbReference type="Proteomes" id="UP000293360">
    <property type="component" value="Unassembled WGS sequence"/>
</dbReference>
<dbReference type="EMBL" id="QJNU01000006">
    <property type="protein sequence ID" value="RYP11153.1"/>
    <property type="molecule type" value="Genomic_DNA"/>
</dbReference>
<feature type="compositionally biased region" description="Polar residues" evidence="1">
    <location>
        <begin position="1036"/>
        <end position="1045"/>
    </location>
</feature>
<feature type="region of interest" description="Disordered" evidence="1">
    <location>
        <begin position="86"/>
        <end position="144"/>
    </location>
</feature>
<evidence type="ECO:0000313" key="3">
    <source>
        <dbReference type="Proteomes" id="UP000293360"/>
    </source>
</evidence>
<feature type="compositionally biased region" description="Basic and acidic residues" evidence="1">
    <location>
        <begin position="831"/>
        <end position="841"/>
    </location>
</feature>
<dbReference type="GO" id="GO:0003677">
    <property type="term" value="F:DNA binding"/>
    <property type="evidence" value="ECO:0007669"/>
    <property type="project" value="InterPro"/>
</dbReference>
<feature type="region of interest" description="Disordered" evidence="1">
    <location>
        <begin position="1107"/>
        <end position="1234"/>
    </location>
</feature>
<feature type="region of interest" description="Disordered" evidence="1">
    <location>
        <begin position="243"/>
        <end position="699"/>
    </location>
</feature>
<dbReference type="GO" id="GO:0005634">
    <property type="term" value="C:nucleus"/>
    <property type="evidence" value="ECO:0007669"/>
    <property type="project" value="InterPro"/>
</dbReference>
<keyword evidence="3" id="KW-1185">Reference proteome</keyword>
<feature type="compositionally biased region" description="Low complexity" evidence="1">
    <location>
        <begin position="1069"/>
        <end position="1091"/>
    </location>
</feature>
<feature type="compositionally biased region" description="Acidic residues" evidence="1">
    <location>
        <begin position="15"/>
        <end position="24"/>
    </location>
</feature>
<feature type="compositionally biased region" description="Basic and acidic residues" evidence="1">
    <location>
        <begin position="690"/>
        <end position="699"/>
    </location>
</feature>
<dbReference type="STRING" id="155417.A0A4Q4TZR2"/>
<reference evidence="2 3" key="1">
    <citation type="submission" date="2018-06" db="EMBL/GenBank/DDBJ databases">
        <title>Complete Genomes of Monosporascus.</title>
        <authorList>
            <person name="Robinson A.J."/>
            <person name="Natvig D.O."/>
        </authorList>
    </citation>
    <scope>NUCLEOTIDE SEQUENCE [LARGE SCALE GENOMIC DNA]</scope>
    <source>
        <strain evidence="2 3">CBS 110550</strain>
    </source>
</reference>
<evidence type="ECO:0000256" key="1">
    <source>
        <dbReference type="SAM" id="MobiDB-lite"/>
    </source>
</evidence>
<protein>
    <recommendedName>
        <fullName evidence="4">Centromere protein Scm3</fullName>
    </recommendedName>
</protein>
<feature type="compositionally biased region" description="Low complexity" evidence="1">
    <location>
        <begin position="388"/>
        <end position="401"/>
    </location>
</feature>
<dbReference type="AlphaFoldDB" id="A0A4Q4TZR2"/>
<feature type="compositionally biased region" description="Basic and acidic residues" evidence="1">
    <location>
        <begin position="91"/>
        <end position="100"/>
    </location>
</feature>
<dbReference type="OrthoDB" id="2420608at2759"/>
<dbReference type="InterPro" id="IPR018465">
    <property type="entry name" value="Scm3/HJURP"/>
</dbReference>
<feature type="compositionally biased region" description="Polar residues" evidence="1">
    <location>
        <begin position="335"/>
        <end position="349"/>
    </location>
</feature>
<feature type="compositionally biased region" description="Polar residues" evidence="1">
    <location>
        <begin position="442"/>
        <end position="453"/>
    </location>
</feature>
<comment type="caution">
    <text evidence="2">The sequence shown here is derived from an EMBL/GenBank/DDBJ whole genome shotgun (WGS) entry which is preliminary data.</text>
</comment>
<feature type="compositionally biased region" description="Basic and acidic residues" evidence="1">
    <location>
        <begin position="753"/>
        <end position="779"/>
    </location>
</feature>
<dbReference type="GO" id="GO:0046982">
    <property type="term" value="F:protein heterodimerization activity"/>
    <property type="evidence" value="ECO:0007669"/>
    <property type="project" value="InterPro"/>
</dbReference>
<feature type="compositionally biased region" description="Acidic residues" evidence="1">
    <location>
        <begin position="1217"/>
        <end position="1226"/>
    </location>
</feature>
<feature type="compositionally biased region" description="Basic and acidic residues" evidence="1">
    <location>
        <begin position="305"/>
        <end position="322"/>
    </location>
</feature>
<accession>A0A4Q4TZR2</accession>
<name>A0A4Q4TZR2_9PEZI</name>
<dbReference type="SMART" id="SM00384">
    <property type="entry name" value="AT_hook"/>
    <property type="match status" value="3"/>
</dbReference>
<feature type="compositionally biased region" description="Polar residues" evidence="1">
    <location>
        <begin position="522"/>
        <end position="547"/>
    </location>
</feature>
<feature type="region of interest" description="Disordered" evidence="1">
    <location>
        <begin position="718"/>
        <end position="1091"/>
    </location>
</feature>
<dbReference type="Gene3D" id="1.10.20.10">
    <property type="entry name" value="Histone, subunit A"/>
    <property type="match status" value="1"/>
</dbReference>
<dbReference type="InterPro" id="IPR017956">
    <property type="entry name" value="AT_hook_DNA-bd_motif"/>
</dbReference>
<dbReference type="InterPro" id="IPR009072">
    <property type="entry name" value="Histone-fold"/>
</dbReference>
<sequence length="1256" mass="134823">MEPPTKRLKIGQAPYEDDQEENEDELAMTPFQFDTQQDPMYQLDKGRAKAATRLKSTFEHIFEKYEKDFTGVGDEIDLETGEIVVNNGHLESLREPKEDGSTSSDEEESILRGKSSHNGSQSQPAMKAPSSSSNSLGQASLDPWDEPFAANHRLSNLAMAPSPFGTPPPFSFGSSFASGDPADPAWQAPDIPISLFQDSFGFRNHFMGYPGTIEYNSLGQPRIRNSYRDVFGHQPQKRFTCAKAFTRKPLPAPAPADTTDAEEDDILLGRPLPDPEPEQAKNAATPAVNTLEAETGPEPAPHPVPETRGDTAGDKDSAIERPPRKRGRLRRATTADETLNPNCQVVEDTQTAEDDTLLGRPLADPGPESAENVAAPTLDTEHPPKPAAEPAAEPSPESIPEFVPKAAPEPIPEIGGDTVGDKDSATEGLPRKRGRPRKTTTANKYLNSNNQIEPLSDAEPEPAGKVATTAVNTLGIEHDIEPAAEPVPEPAPETGAATAGDEDSTTEWPRRKRGRPRRATTTDEIINANCQAEESQATLAVASTQMPGDTDTPETRTNDLSEPQLPEEGSHSAEKPSSTKVDQSDRTTDDDEHLDMSHRRSTRVRKPTDFYGTMVLSTLSRRRRKSHGATAVADDAVEKEVDQPQLLAQESSQALPEPTVPEPTLSKKGQSEGAADGSRQVETAPINDMEPTRKPKLDERIPIQAFEVLNPSISDDITVEENHGESQVSTQIPRDNGAITVDDGQDPNYSVMDVDKHKTGSQDVESRPTEATWRDEIGLHHASVAKEGGELAEKPSSPIEPATCDVVGNHADSQLDPADPTGTAQSPGDQEDPKENVDDRLIIQQLESQNTPGSEPTEETTERPTEIEPNERGSSTEGPAQAPPKAETVRVLRSRKQIPVGSAGLPTLPSQKFSDGTEVRDAIAENPTEAVAVPESTEHATPKRNRHDLAIRASSKPSTKELTPISDRERPAESDAAPGNPPITHQSDRGPTAAAQQHESPNPETPKRTPRAAIRTTSTATGGKIRSGGRWKSKAHSTTTATRRLTPSDKRFALSSLVPDDPEYEDELSTLSSALTTPTASKSATPLSSSSSLFGVGVGRANPDIHLLSATSTPRGPPGPKHNGAIGHRLGAKTPTNRLFDRTRRQGSLAPATDPRAYYHRRRQLGRNPSFSGSSPRRKLTGAGAGEGSGVVHSSPLARTMVGRAAGGASTGTTTGGEDEEDEQGEDVVQTPGGAAGRCGMDGFVCERDFCFTCCI</sequence>
<proteinExistence type="predicted"/>
<dbReference type="GO" id="GO:0042393">
    <property type="term" value="F:histone binding"/>
    <property type="evidence" value="ECO:0007669"/>
    <property type="project" value="InterPro"/>
</dbReference>
<evidence type="ECO:0000313" key="2">
    <source>
        <dbReference type="EMBL" id="RYP11153.1"/>
    </source>
</evidence>
<feature type="region of interest" description="Disordered" evidence="1">
    <location>
        <begin position="1"/>
        <end position="24"/>
    </location>
</feature>
<dbReference type="PANTHER" id="PTHR15992">
    <property type="entry name" value="HOLLIDAY JUNCTION RECOGNITION PROTEIN"/>
    <property type="match status" value="1"/>
</dbReference>
<feature type="compositionally biased region" description="Basic and acidic residues" evidence="1">
    <location>
        <begin position="860"/>
        <end position="871"/>
    </location>
</feature>
<evidence type="ECO:0008006" key="4">
    <source>
        <dbReference type="Google" id="ProtNLM"/>
    </source>
</evidence>
<organism evidence="2 3">
    <name type="scientific">Monosporascus ibericus</name>
    <dbReference type="NCBI Taxonomy" id="155417"/>
    <lineage>
        <taxon>Eukaryota</taxon>
        <taxon>Fungi</taxon>
        <taxon>Dikarya</taxon>
        <taxon>Ascomycota</taxon>
        <taxon>Pezizomycotina</taxon>
        <taxon>Sordariomycetes</taxon>
        <taxon>Xylariomycetidae</taxon>
        <taxon>Xylariales</taxon>
        <taxon>Xylariales incertae sedis</taxon>
        <taxon>Monosporascus</taxon>
    </lineage>
</organism>
<dbReference type="PANTHER" id="PTHR15992:SF5">
    <property type="entry name" value="HOLLIDAY JUNCTION RECOGNITION PROTEIN"/>
    <property type="match status" value="1"/>
</dbReference>